<keyword evidence="2" id="KW-1185">Reference proteome</keyword>
<proteinExistence type="predicted"/>
<accession>A0ABW5R0T0</accession>
<dbReference type="RefSeq" id="WP_379275832.1">
    <property type="nucleotide sequence ID" value="NZ_JBHUGT010000043.1"/>
</dbReference>
<gene>
    <name evidence="1" type="ORF">ACFSW5_17585</name>
</gene>
<protein>
    <recommendedName>
        <fullName evidence="3">BssHII restriction endonuclease</fullName>
    </recommendedName>
</protein>
<organism evidence="1 2">
    <name type="scientific">Paenibacillus thailandensis</name>
    <dbReference type="NCBI Taxonomy" id="393250"/>
    <lineage>
        <taxon>Bacteria</taxon>
        <taxon>Bacillati</taxon>
        <taxon>Bacillota</taxon>
        <taxon>Bacilli</taxon>
        <taxon>Bacillales</taxon>
        <taxon>Paenibacillaceae</taxon>
        <taxon>Paenibacillus</taxon>
    </lineage>
</organism>
<evidence type="ECO:0008006" key="3">
    <source>
        <dbReference type="Google" id="ProtNLM"/>
    </source>
</evidence>
<dbReference type="EMBL" id="JBHUMY010000022">
    <property type="protein sequence ID" value="MFD2662072.1"/>
    <property type="molecule type" value="Genomic_DNA"/>
</dbReference>
<name>A0ABW5R0T0_9BACL</name>
<sequence length="416" mass="47407">MEQSEFTEWIDLALERSQPVILTNHEEKLADILINKAYELSVQHNKTLGKALAAAFDILVSAEYYKRVTNRGWCYCPNGEPSIIFPYTNTCPRCILNKEFHFHPANKPPSGQIGQATSRLLCVFLDRLFNRASRRLKILKGSEPVDMIIQDLTSNVILIAEVKAAPLLTLPLLVKSERMTAVQGDAIIELVHSGVDNSSVHSSEFNIMLPVQRGESWNYELIPLGKMENTPDLWAYERLQMALQTDKDLFNRYFDFWEKAIEAYQSAYITGDRTSSIYWLTNACGQPSPRPENWPLRSNGSGYESVSDAKTSVGMDRTDDIKKGIYQVLKLGAESKPVNRKYNVKTALISNIHAVRHYDEYLLSLQDVVWTLDEKGTAKKVGDLPNERPIYNLFDGIISFTRNVARDEWIKDVFKF</sequence>
<evidence type="ECO:0000313" key="1">
    <source>
        <dbReference type="EMBL" id="MFD2662072.1"/>
    </source>
</evidence>
<evidence type="ECO:0000313" key="2">
    <source>
        <dbReference type="Proteomes" id="UP001597493"/>
    </source>
</evidence>
<reference evidence="2" key="1">
    <citation type="journal article" date="2019" name="Int. J. Syst. Evol. Microbiol.">
        <title>The Global Catalogue of Microorganisms (GCM) 10K type strain sequencing project: providing services to taxonomists for standard genome sequencing and annotation.</title>
        <authorList>
            <consortium name="The Broad Institute Genomics Platform"/>
            <consortium name="The Broad Institute Genome Sequencing Center for Infectious Disease"/>
            <person name="Wu L."/>
            <person name="Ma J."/>
        </authorList>
    </citation>
    <scope>NUCLEOTIDE SEQUENCE [LARGE SCALE GENOMIC DNA]</scope>
    <source>
        <strain evidence="2">TISTR 1827</strain>
    </source>
</reference>
<dbReference type="Proteomes" id="UP001597493">
    <property type="component" value="Unassembled WGS sequence"/>
</dbReference>
<comment type="caution">
    <text evidence="1">The sequence shown here is derived from an EMBL/GenBank/DDBJ whole genome shotgun (WGS) entry which is preliminary data.</text>
</comment>